<dbReference type="SUPFAM" id="SSF46785">
    <property type="entry name" value="Winged helix' DNA-binding domain"/>
    <property type="match status" value="1"/>
</dbReference>
<dbReference type="KEGG" id="pbk:Back11_45340"/>
<dbReference type="InterPro" id="IPR036388">
    <property type="entry name" value="WH-like_DNA-bd_sf"/>
</dbReference>
<dbReference type="PANTHER" id="PTHR42756:SF1">
    <property type="entry name" value="TRANSCRIPTIONAL REPRESSOR OF EMRAB OPERON"/>
    <property type="match status" value="1"/>
</dbReference>
<dbReference type="EMBL" id="AP019308">
    <property type="protein sequence ID" value="BBH23189.1"/>
    <property type="molecule type" value="Genomic_DNA"/>
</dbReference>
<evidence type="ECO:0000256" key="2">
    <source>
        <dbReference type="ARBA" id="ARBA00023125"/>
    </source>
</evidence>
<dbReference type="GO" id="GO:0003677">
    <property type="term" value="F:DNA binding"/>
    <property type="evidence" value="ECO:0007669"/>
    <property type="project" value="UniProtKB-KW"/>
</dbReference>
<dbReference type="SMART" id="SM00347">
    <property type="entry name" value="HTH_MARR"/>
    <property type="match status" value="1"/>
</dbReference>
<accession>A0A3G9JJK1</accession>
<dbReference type="RefSeq" id="WP_125662447.1">
    <property type="nucleotide sequence ID" value="NZ_AP019308.1"/>
</dbReference>
<dbReference type="InterPro" id="IPR000835">
    <property type="entry name" value="HTH_MarR-typ"/>
</dbReference>
<keyword evidence="5" id="KW-1185">Reference proteome</keyword>
<evidence type="ECO:0000256" key="1">
    <source>
        <dbReference type="ARBA" id="ARBA00023015"/>
    </source>
</evidence>
<reference evidence="4 5" key="1">
    <citation type="submission" date="2018-11" db="EMBL/GenBank/DDBJ databases">
        <title>Complete genome sequence of Paenibacillus baekrokdamisoli strain KCTC 33723.</title>
        <authorList>
            <person name="Kang S.W."/>
            <person name="Lee K.C."/>
            <person name="Kim K.K."/>
            <person name="Kim J.S."/>
            <person name="Kim D.S."/>
            <person name="Ko S.H."/>
            <person name="Yang S.H."/>
            <person name="Lee J.S."/>
        </authorList>
    </citation>
    <scope>NUCLEOTIDE SEQUENCE [LARGE SCALE GENOMIC DNA]</scope>
    <source>
        <strain evidence="4 5">KCTC 33723</strain>
    </source>
</reference>
<evidence type="ECO:0000256" key="3">
    <source>
        <dbReference type="ARBA" id="ARBA00023163"/>
    </source>
</evidence>
<dbReference type="InterPro" id="IPR036390">
    <property type="entry name" value="WH_DNA-bd_sf"/>
</dbReference>
<dbReference type="PROSITE" id="PS50995">
    <property type="entry name" value="HTH_MARR_2"/>
    <property type="match status" value="1"/>
</dbReference>
<keyword evidence="1" id="KW-0805">Transcription regulation</keyword>
<name>A0A3G9JJK1_9BACL</name>
<dbReference type="PANTHER" id="PTHR42756">
    <property type="entry name" value="TRANSCRIPTIONAL REGULATOR, MARR"/>
    <property type="match status" value="1"/>
</dbReference>
<sequence>MADPNDIRNIAQSTLQLIQEFKKAQDIRSDLDRVSFEILMLVKMKDRIRPSDLAAELDVNPSSITRRLQPLLQAGLVGILTDPEDLRSSLISLTAQGDEALNRFLERSVDGLGIILKEWGEEDIHVLAQTLGRYAESMKDWRLAYMKKNS</sequence>
<gene>
    <name evidence="4" type="ORF">Back11_45340</name>
</gene>
<dbReference type="OrthoDB" id="2389730at2"/>
<dbReference type="AlphaFoldDB" id="A0A3G9JJK1"/>
<dbReference type="PRINTS" id="PR00598">
    <property type="entry name" value="HTHMARR"/>
</dbReference>
<evidence type="ECO:0000313" key="4">
    <source>
        <dbReference type="EMBL" id="BBH23189.1"/>
    </source>
</evidence>
<keyword evidence="2" id="KW-0238">DNA-binding</keyword>
<protein>
    <submittedName>
        <fullName evidence="4">Uncharacterized protein</fullName>
    </submittedName>
</protein>
<proteinExistence type="predicted"/>
<evidence type="ECO:0000313" key="5">
    <source>
        <dbReference type="Proteomes" id="UP000275368"/>
    </source>
</evidence>
<keyword evidence="3" id="KW-0804">Transcription</keyword>
<dbReference type="GO" id="GO:0003700">
    <property type="term" value="F:DNA-binding transcription factor activity"/>
    <property type="evidence" value="ECO:0007669"/>
    <property type="project" value="InterPro"/>
</dbReference>
<organism evidence="4 5">
    <name type="scientific">Paenibacillus baekrokdamisoli</name>
    <dbReference type="NCBI Taxonomy" id="1712516"/>
    <lineage>
        <taxon>Bacteria</taxon>
        <taxon>Bacillati</taxon>
        <taxon>Bacillota</taxon>
        <taxon>Bacilli</taxon>
        <taxon>Bacillales</taxon>
        <taxon>Paenibacillaceae</taxon>
        <taxon>Paenibacillus</taxon>
    </lineage>
</organism>
<dbReference type="Gene3D" id="1.10.10.10">
    <property type="entry name" value="Winged helix-like DNA-binding domain superfamily/Winged helix DNA-binding domain"/>
    <property type="match status" value="1"/>
</dbReference>
<dbReference type="Proteomes" id="UP000275368">
    <property type="component" value="Chromosome"/>
</dbReference>
<dbReference type="Pfam" id="PF01047">
    <property type="entry name" value="MarR"/>
    <property type="match status" value="1"/>
</dbReference>